<dbReference type="InterPro" id="IPR028055">
    <property type="entry name" value="YidC/Oxa/ALB_C"/>
</dbReference>
<feature type="transmembrane region" description="Helical" evidence="7">
    <location>
        <begin position="80"/>
        <end position="100"/>
    </location>
</feature>
<comment type="caution">
    <text evidence="10">The sequence shown here is derived from an EMBL/GenBank/DDBJ whole genome shotgun (WGS) entry which is preliminary data.</text>
</comment>
<dbReference type="InterPro" id="IPR001708">
    <property type="entry name" value="YidC/ALB3/OXA1/COX18"/>
</dbReference>
<dbReference type="PANTHER" id="PTHR12428:SF65">
    <property type="entry name" value="CYTOCHROME C OXIDASE ASSEMBLY PROTEIN COX18, MITOCHONDRIAL"/>
    <property type="match status" value="1"/>
</dbReference>
<dbReference type="InterPro" id="IPR006224">
    <property type="entry name" value="PsdUridine_synth_RluA-like_CS"/>
</dbReference>
<dbReference type="GO" id="GO:0005743">
    <property type="term" value="C:mitochondrial inner membrane"/>
    <property type="evidence" value="ECO:0007669"/>
    <property type="project" value="TreeGrafter"/>
</dbReference>
<feature type="region of interest" description="Disordered" evidence="6">
    <location>
        <begin position="617"/>
        <end position="648"/>
    </location>
</feature>
<feature type="domain" description="Pseudouridine synthase RsuA/RluA-like" evidence="8">
    <location>
        <begin position="684"/>
        <end position="893"/>
    </location>
</feature>
<feature type="domain" description="Membrane insertase YidC/Oxa/ALB C-terminal" evidence="9">
    <location>
        <begin position="80"/>
        <end position="276"/>
    </location>
</feature>
<dbReference type="GO" id="GO:0032979">
    <property type="term" value="P:protein insertion into mitochondrial inner membrane from matrix"/>
    <property type="evidence" value="ECO:0007669"/>
    <property type="project" value="TreeGrafter"/>
</dbReference>
<evidence type="ECO:0000256" key="3">
    <source>
        <dbReference type="ARBA" id="ARBA00022989"/>
    </source>
</evidence>
<evidence type="ECO:0000313" key="11">
    <source>
        <dbReference type="Proteomes" id="UP000266841"/>
    </source>
</evidence>
<dbReference type="OrthoDB" id="2148490at2759"/>
<keyword evidence="3 7" id="KW-1133">Transmembrane helix</keyword>
<proteinExistence type="inferred from homology"/>
<dbReference type="InterPro" id="IPR020103">
    <property type="entry name" value="PsdUridine_synth_cat_dom_sf"/>
</dbReference>
<keyword evidence="2 5" id="KW-0812">Transmembrane</keyword>
<gene>
    <name evidence="10" type="ORF">THAOC_31279</name>
</gene>
<dbReference type="AlphaFoldDB" id="K0RLM8"/>
<comment type="subcellular location">
    <subcellularLocation>
        <location evidence="1 5">Membrane</location>
        <topology evidence="1 5">Multi-pass membrane protein</topology>
    </subcellularLocation>
</comment>
<comment type="similarity">
    <text evidence="5">Belongs to the OXA1/ALB3/YidC family.</text>
</comment>
<evidence type="ECO:0000256" key="6">
    <source>
        <dbReference type="SAM" id="MobiDB-lite"/>
    </source>
</evidence>
<dbReference type="NCBIfam" id="TIGR03592">
    <property type="entry name" value="yidC_oxa1_cterm"/>
    <property type="match status" value="1"/>
</dbReference>
<name>K0RLM8_THAOC</name>
<dbReference type="EMBL" id="AGNL01044415">
    <property type="protein sequence ID" value="EJK49811.1"/>
    <property type="molecule type" value="Genomic_DNA"/>
</dbReference>
<feature type="compositionally biased region" description="Basic and acidic residues" evidence="6">
    <location>
        <begin position="620"/>
        <end position="629"/>
    </location>
</feature>
<evidence type="ECO:0000256" key="1">
    <source>
        <dbReference type="ARBA" id="ARBA00004141"/>
    </source>
</evidence>
<dbReference type="GO" id="GO:0009982">
    <property type="term" value="F:pseudouridine synthase activity"/>
    <property type="evidence" value="ECO:0007669"/>
    <property type="project" value="InterPro"/>
</dbReference>
<dbReference type="InterPro" id="IPR006145">
    <property type="entry name" value="PsdUridine_synth_RsuA/RluA"/>
</dbReference>
<dbReference type="Proteomes" id="UP000266841">
    <property type="component" value="Unassembled WGS sequence"/>
</dbReference>
<protein>
    <submittedName>
        <fullName evidence="10">Uncharacterized protein</fullName>
    </submittedName>
</protein>
<dbReference type="Gene3D" id="3.30.2350.10">
    <property type="entry name" value="Pseudouridine synthase"/>
    <property type="match status" value="1"/>
</dbReference>
<evidence type="ECO:0000256" key="4">
    <source>
        <dbReference type="ARBA" id="ARBA00023136"/>
    </source>
</evidence>
<feature type="compositionally biased region" description="Polar residues" evidence="6">
    <location>
        <begin position="19"/>
        <end position="34"/>
    </location>
</feature>
<evidence type="ECO:0000259" key="9">
    <source>
        <dbReference type="Pfam" id="PF02096"/>
    </source>
</evidence>
<dbReference type="GO" id="GO:0001522">
    <property type="term" value="P:pseudouridine synthesis"/>
    <property type="evidence" value="ECO:0007669"/>
    <property type="project" value="InterPro"/>
</dbReference>
<keyword evidence="11" id="KW-1185">Reference proteome</keyword>
<reference evidence="10 11" key="1">
    <citation type="journal article" date="2012" name="Genome Biol.">
        <title>Genome and low-iron response of an oceanic diatom adapted to chronic iron limitation.</title>
        <authorList>
            <person name="Lommer M."/>
            <person name="Specht M."/>
            <person name="Roy A.S."/>
            <person name="Kraemer L."/>
            <person name="Andreson R."/>
            <person name="Gutowska M.A."/>
            <person name="Wolf J."/>
            <person name="Bergner S.V."/>
            <person name="Schilhabel M.B."/>
            <person name="Klostermeier U.C."/>
            <person name="Beiko R.G."/>
            <person name="Rosenstiel P."/>
            <person name="Hippler M."/>
            <person name="Laroche J."/>
        </authorList>
    </citation>
    <scope>NUCLEOTIDE SEQUENCE [LARGE SCALE GENOMIC DNA]</scope>
    <source>
        <strain evidence="10 11">CCMP1005</strain>
    </source>
</reference>
<dbReference type="PANTHER" id="PTHR12428">
    <property type="entry name" value="OXA1"/>
    <property type="match status" value="1"/>
</dbReference>
<dbReference type="eggNOG" id="KOG1239">
    <property type="taxonomic scope" value="Eukaryota"/>
</dbReference>
<feature type="region of interest" description="Disordered" evidence="6">
    <location>
        <begin position="1"/>
        <end position="34"/>
    </location>
</feature>
<dbReference type="GO" id="GO:0032977">
    <property type="term" value="F:membrane insertase activity"/>
    <property type="evidence" value="ECO:0007669"/>
    <property type="project" value="InterPro"/>
</dbReference>
<dbReference type="SUPFAM" id="SSF55120">
    <property type="entry name" value="Pseudouridine synthase"/>
    <property type="match status" value="1"/>
</dbReference>
<feature type="transmembrane region" description="Helical" evidence="7">
    <location>
        <begin position="201"/>
        <end position="217"/>
    </location>
</feature>
<dbReference type="CDD" id="cd20069">
    <property type="entry name" value="5TM_Oxa1-like"/>
    <property type="match status" value="1"/>
</dbReference>
<dbReference type="CDD" id="cd02869">
    <property type="entry name" value="PseudoU_synth_RluA_like"/>
    <property type="match status" value="1"/>
</dbReference>
<sequence length="974" mass="107383">MSTSSSAGGNDTLPADESFPTTLPGISSSPIDQQSGLDATAETALKIAEEVAAFDPTWWPSDQALLLLNYINGLDVFPCYAYAIGATTIAFRTLLFPLFVKAQRNSSRMAHMQPELTALKDQLDRLGDKVDQAQQQKYMMQTRALFKKYDCNPLSSLIAPLASAPIFMSMFFGLKNGVDIFPALFETGGIYWFTDLSAPDPYGIMPVLSACTFLAMTETGKEQMMASDPNRGKMMLNLFRGLAVIMVPITWNFNSAVFVYWVTNNTWSLGQTVLLKQPSVKKALGIWDPPKPVPGKESKGLFNDIANAFKSKEQETNALAAEKVKAHNQIIEQQKRIKEPRMKLISWHDDCYDQELSCESSETGLKKCRSDRFLRLCSMFRGDAIRPGPETGGASWGFAGNLGIDTDIPARFLFLIDDLLLGCPGALGGLLDGAAALAGLALSALLLRLPGTLCAERLLSPPLPLGEDRESRAAGEGSFGAGWGLGGDMGSHMGEVAEGRRSPTRDGQAPWRQIWLTSELHWRILGVGLRLWEAEAEARREVEVHRLDRDLWKTPIADEALRLGNSFFSDCSLWTLSSPVDGYLVAAAVAEWTNDQEGRAHDSVDKFVLPYESTTPRRRHEFDPKRDGESQSVPESSETGESQSVPESVLQYQRQLRKVKAADRACNTDVNAKDHLSVVYQDDHILVVDKPSGILCVPGINKNRSLLDLVFEEFGDSDDNFSRENMVVHRLDMDTSGLVIFARSRAAMTRLHESFRGRTETKKSYEALVLGKLDIDAWLDSACVAVGGEECGSQLPLTSENIGGGQIDLPLQRDHRHPPFMRVATPESSLEAKKAVKDLNTAGFRKLVAKKPKSSTTQFIILSHELWKDHPVTRVELIPITGRTHQLRVHLAALGHPILGDPCYGWCGEAHPNGGFTDQVILEASPTCASFDLRKMAEESVGRECRTLCLHAKKISIRHPISGQEMTFEAPPSF</sequence>
<organism evidence="10 11">
    <name type="scientific">Thalassiosira oceanica</name>
    <name type="common">Marine diatom</name>
    <dbReference type="NCBI Taxonomy" id="159749"/>
    <lineage>
        <taxon>Eukaryota</taxon>
        <taxon>Sar</taxon>
        <taxon>Stramenopiles</taxon>
        <taxon>Ochrophyta</taxon>
        <taxon>Bacillariophyta</taxon>
        <taxon>Coscinodiscophyceae</taxon>
        <taxon>Thalassiosirophycidae</taxon>
        <taxon>Thalassiosirales</taxon>
        <taxon>Thalassiosiraceae</taxon>
        <taxon>Thalassiosira</taxon>
    </lineage>
</organism>
<dbReference type="eggNOG" id="KOG1919">
    <property type="taxonomic scope" value="Eukaryota"/>
</dbReference>
<keyword evidence="4 7" id="KW-0472">Membrane</keyword>
<dbReference type="GO" id="GO:0003723">
    <property type="term" value="F:RNA binding"/>
    <property type="evidence" value="ECO:0007669"/>
    <property type="project" value="InterPro"/>
</dbReference>
<dbReference type="PROSITE" id="PS01129">
    <property type="entry name" value="PSI_RLU"/>
    <property type="match status" value="1"/>
</dbReference>
<feature type="compositionally biased region" description="Polar residues" evidence="6">
    <location>
        <begin position="630"/>
        <end position="648"/>
    </location>
</feature>
<evidence type="ECO:0000256" key="7">
    <source>
        <dbReference type="SAM" id="Phobius"/>
    </source>
</evidence>
<dbReference type="Pfam" id="PF00849">
    <property type="entry name" value="PseudoU_synth_2"/>
    <property type="match status" value="1"/>
</dbReference>
<dbReference type="Pfam" id="PF02096">
    <property type="entry name" value="60KD_IMP"/>
    <property type="match status" value="1"/>
</dbReference>
<accession>K0RLM8</accession>
<evidence type="ECO:0000313" key="10">
    <source>
        <dbReference type="EMBL" id="EJK49811.1"/>
    </source>
</evidence>
<feature type="transmembrane region" description="Helical" evidence="7">
    <location>
        <begin position="154"/>
        <end position="174"/>
    </location>
</feature>
<evidence type="ECO:0000256" key="5">
    <source>
        <dbReference type="RuleBase" id="RU003945"/>
    </source>
</evidence>
<evidence type="ECO:0000259" key="8">
    <source>
        <dbReference type="Pfam" id="PF00849"/>
    </source>
</evidence>
<feature type="transmembrane region" description="Helical" evidence="7">
    <location>
        <begin position="238"/>
        <end position="262"/>
    </location>
</feature>
<evidence type="ECO:0000256" key="2">
    <source>
        <dbReference type="ARBA" id="ARBA00022692"/>
    </source>
</evidence>